<dbReference type="GO" id="GO:0070095">
    <property type="term" value="F:fructose-6-phosphate binding"/>
    <property type="evidence" value="ECO:0007669"/>
    <property type="project" value="TreeGrafter"/>
</dbReference>
<dbReference type="PANTHER" id="PTHR10088:SF4">
    <property type="entry name" value="GLUCOKINASE REGULATORY PROTEIN"/>
    <property type="match status" value="1"/>
</dbReference>
<feature type="non-terminal residue" evidence="3">
    <location>
        <position position="1"/>
    </location>
</feature>
<dbReference type="InterPro" id="IPR054017">
    <property type="entry name" value="GKRP_SIS_2"/>
</dbReference>
<feature type="domain" description="Glucokinase regulatory protein second SIS" evidence="2">
    <location>
        <begin position="3"/>
        <end position="141"/>
    </location>
</feature>
<dbReference type="GO" id="GO:0009750">
    <property type="term" value="P:response to fructose"/>
    <property type="evidence" value="ECO:0007669"/>
    <property type="project" value="TreeGrafter"/>
</dbReference>
<evidence type="ECO:0000259" key="2">
    <source>
        <dbReference type="Pfam" id="PF22198"/>
    </source>
</evidence>
<dbReference type="PANTHER" id="PTHR10088">
    <property type="entry name" value="GLUCOKINASE REGULATORY PROTEIN"/>
    <property type="match status" value="1"/>
</dbReference>
<dbReference type="Gene3D" id="1.10.8.1080">
    <property type="match status" value="1"/>
</dbReference>
<dbReference type="EMBL" id="HACG01004725">
    <property type="protein sequence ID" value="CEK51590.1"/>
    <property type="molecule type" value="Transcribed_RNA"/>
</dbReference>
<evidence type="ECO:0000256" key="1">
    <source>
        <dbReference type="ARBA" id="ARBA00023277"/>
    </source>
</evidence>
<organism evidence="3">
    <name type="scientific">Arion vulgaris</name>
    <dbReference type="NCBI Taxonomy" id="1028688"/>
    <lineage>
        <taxon>Eukaryota</taxon>
        <taxon>Metazoa</taxon>
        <taxon>Spiralia</taxon>
        <taxon>Lophotrochozoa</taxon>
        <taxon>Mollusca</taxon>
        <taxon>Gastropoda</taxon>
        <taxon>Heterobranchia</taxon>
        <taxon>Euthyneura</taxon>
        <taxon>Panpulmonata</taxon>
        <taxon>Eupulmonata</taxon>
        <taxon>Stylommatophora</taxon>
        <taxon>Helicina</taxon>
        <taxon>Arionoidea</taxon>
        <taxon>Arionidae</taxon>
        <taxon>Arion</taxon>
    </lineage>
</organism>
<dbReference type="InterPro" id="IPR046348">
    <property type="entry name" value="SIS_dom_sf"/>
</dbReference>
<dbReference type="GO" id="GO:0004857">
    <property type="term" value="F:enzyme inhibitor activity"/>
    <property type="evidence" value="ECO:0007669"/>
    <property type="project" value="TreeGrafter"/>
</dbReference>
<dbReference type="GO" id="GO:0005829">
    <property type="term" value="C:cytosol"/>
    <property type="evidence" value="ECO:0007669"/>
    <property type="project" value="TreeGrafter"/>
</dbReference>
<dbReference type="SUPFAM" id="SSF53697">
    <property type="entry name" value="SIS domain"/>
    <property type="match status" value="1"/>
</dbReference>
<dbReference type="Gene3D" id="3.40.50.12620">
    <property type="match status" value="1"/>
</dbReference>
<evidence type="ECO:0000313" key="3">
    <source>
        <dbReference type="EMBL" id="CEK51590.1"/>
    </source>
</evidence>
<dbReference type="AlphaFoldDB" id="A0A0B6Y801"/>
<dbReference type="GO" id="GO:0019899">
    <property type="term" value="F:enzyme binding"/>
    <property type="evidence" value="ECO:0007669"/>
    <property type="project" value="TreeGrafter"/>
</dbReference>
<dbReference type="GO" id="GO:0005654">
    <property type="term" value="C:nucleoplasm"/>
    <property type="evidence" value="ECO:0007669"/>
    <property type="project" value="TreeGrafter"/>
</dbReference>
<protein>
    <recommendedName>
        <fullName evidence="2">Glucokinase regulatory protein second SIS domain-containing protein</fullName>
    </recommendedName>
</protein>
<accession>A0A0B6Y801</accession>
<reference evidence="3" key="1">
    <citation type="submission" date="2014-12" db="EMBL/GenBank/DDBJ databases">
        <title>Insight into the proteome of Arion vulgaris.</title>
        <authorList>
            <person name="Aradska J."/>
            <person name="Bulat T."/>
            <person name="Smidak R."/>
            <person name="Sarate P."/>
            <person name="Gangsoo J."/>
            <person name="Sialana F."/>
            <person name="Bilban M."/>
            <person name="Lubec G."/>
        </authorList>
    </citation>
    <scope>NUCLEOTIDE SEQUENCE</scope>
    <source>
        <tissue evidence="3">Skin</tissue>
    </source>
</reference>
<proteinExistence type="predicted"/>
<dbReference type="InterPro" id="IPR040190">
    <property type="entry name" value="MURQ/GCKR"/>
</dbReference>
<dbReference type="Pfam" id="PF22198">
    <property type="entry name" value="GKRP_SIS_2"/>
    <property type="match status" value="1"/>
</dbReference>
<keyword evidence="1" id="KW-0119">Carbohydrate metabolism</keyword>
<gene>
    <name evidence="3" type="primary">ORF13822</name>
</gene>
<dbReference type="GO" id="GO:0030246">
    <property type="term" value="F:carbohydrate binding"/>
    <property type="evidence" value="ECO:0007669"/>
    <property type="project" value="TreeGrafter"/>
</dbReference>
<dbReference type="GO" id="GO:1901135">
    <property type="term" value="P:carbohydrate derivative metabolic process"/>
    <property type="evidence" value="ECO:0007669"/>
    <property type="project" value="InterPro"/>
</dbReference>
<dbReference type="Pfam" id="PF20741">
    <property type="entry name" value="GKRP-like_C"/>
    <property type="match status" value="1"/>
</dbReference>
<dbReference type="GO" id="GO:0042593">
    <property type="term" value="P:glucose homeostasis"/>
    <property type="evidence" value="ECO:0007669"/>
    <property type="project" value="TreeGrafter"/>
</dbReference>
<sequence>SFHDIRGFVDGGFMQLDNNDGDLSDLGPEYRISVKNFVTDVFPLLQSNDLVVLLGQDLLNQFETTLATIPCKKAAIFFTSDDDNAAPETQVFDLVLTISCDIRPLTHLTPTSVKVVLDHLLQETSLKWIVNGLSTGAHILRGKVYHNIMIDVRVSNSKLFYRAVGIVQKYCCLTQEDSISCLLRSIYSTDCLTDLQKSSQVVDHIMTASQQEQVVPVAILLASLHCSVDEAKHMIRTQPIISQLFKSHDQNYPIRKVNVVK</sequence>
<name>A0A0B6Y801_9EUPU</name>